<dbReference type="AlphaFoldDB" id="A0AAV7JM58"/>
<keyword evidence="3 10" id="KW-0547">Nucleotide-binding</keyword>
<evidence type="ECO:0000256" key="8">
    <source>
        <dbReference type="ARBA" id="ARBA00047984"/>
    </source>
</evidence>
<evidence type="ECO:0000256" key="5">
    <source>
        <dbReference type="ARBA" id="ARBA00022806"/>
    </source>
</evidence>
<dbReference type="GO" id="GO:0005524">
    <property type="term" value="F:ATP binding"/>
    <property type="evidence" value="ECO:0007669"/>
    <property type="project" value="UniProtKB-KW"/>
</dbReference>
<feature type="short sequence motif" description="Q motif" evidence="9">
    <location>
        <begin position="5"/>
        <end position="33"/>
    </location>
</feature>
<dbReference type="SMART" id="SM00490">
    <property type="entry name" value="HELICc"/>
    <property type="match status" value="1"/>
</dbReference>
<organism evidence="15 16">
    <name type="scientific">Oopsacas minuta</name>
    <dbReference type="NCBI Taxonomy" id="111878"/>
    <lineage>
        <taxon>Eukaryota</taxon>
        <taxon>Metazoa</taxon>
        <taxon>Porifera</taxon>
        <taxon>Hexactinellida</taxon>
        <taxon>Hexasterophora</taxon>
        <taxon>Lyssacinosida</taxon>
        <taxon>Leucopsacidae</taxon>
        <taxon>Oopsacas</taxon>
    </lineage>
</organism>
<protein>
    <recommendedName>
        <fullName evidence="2">RNA helicase</fullName>
        <ecNumber evidence="2">3.6.4.13</ecNumber>
    </recommendedName>
</protein>
<dbReference type="GO" id="GO:0003724">
    <property type="term" value="F:RNA helicase activity"/>
    <property type="evidence" value="ECO:0007669"/>
    <property type="project" value="UniProtKB-EC"/>
</dbReference>
<feature type="compositionally biased region" description="Basic residues" evidence="11">
    <location>
        <begin position="635"/>
        <end position="657"/>
    </location>
</feature>
<dbReference type="SMART" id="SM00487">
    <property type="entry name" value="DEXDc"/>
    <property type="match status" value="1"/>
</dbReference>
<keyword evidence="6 10" id="KW-0067">ATP-binding</keyword>
<name>A0AAV7JM58_9METZ</name>
<dbReference type="CDD" id="cd18787">
    <property type="entry name" value="SF2_C_DEAD"/>
    <property type="match status" value="1"/>
</dbReference>
<feature type="compositionally biased region" description="Basic and acidic residues" evidence="11">
    <location>
        <begin position="609"/>
        <end position="621"/>
    </location>
</feature>
<evidence type="ECO:0000256" key="1">
    <source>
        <dbReference type="ARBA" id="ARBA00010379"/>
    </source>
</evidence>
<dbReference type="PROSITE" id="PS00039">
    <property type="entry name" value="DEAD_ATP_HELICASE"/>
    <property type="match status" value="1"/>
</dbReference>
<dbReference type="PROSITE" id="PS51195">
    <property type="entry name" value="Q_MOTIF"/>
    <property type="match status" value="1"/>
</dbReference>
<dbReference type="SUPFAM" id="SSF52540">
    <property type="entry name" value="P-loop containing nucleoside triphosphate hydrolases"/>
    <property type="match status" value="2"/>
</dbReference>
<evidence type="ECO:0000256" key="3">
    <source>
        <dbReference type="ARBA" id="ARBA00022741"/>
    </source>
</evidence>
<dbReference type="GO" id="GO:0003723">
    <property type="term" value="F:RNA binding"/>
    <property type="evidence" value="ECO:0007669"/>
    <property type="project" value="UniProtKB-KW"/>
</dbReference>
<dbReference type="InterPro" id="IPR012541">
    <property type="entry name" value="DBP10_C"/>
</dbReference>
<dbReference type="EMBL" id="JAKMXF010000318">
    <property type="protein sequence ID" value="KAI6649778.1"/>
    <property type="molecule type" value="Genomic_DNA"/>
</dbReference>
<dbReference type="GO" id="GO:0016787">
    <property type="term" value="F:hydrolase activity"/>
    <property type="evidence" value="ECO:0007669"/>
    <property type="project" value="UniProtKB-KW"/>
</dbReference>
<evidence type="ECO:0000313" key="15">
    <source>
        <dbReference type="EMBL" id="KAI6649778.1"/>
    </source>
</evidence>
<dbReference type="InterPro" id="IPR011545">
    <property type="entry name" value="DEAD/DEAH_box_helicase_dom"/>
</dbReference>
<dbReference type="InterPro" id="IPR027417">
    <property type="entry name" value="P-loop_NTPase"/>
</dbReference>
<evidence type="ECO:0000256" key="9">
    <source>
        <dbReference type="PROSITE-ProRule" id="PRU00552"/>
    </source>
</evidence>
<dbReference type="Pfam" id="PF00270">
    <property type="entry name" value="DEAD"/>
    <property type="match status" value="1"/>
</dbReference>
<dbReference type="InterPro" id="IPR014001">
    <property type="entry name" value="Helicase_ATP-bd"/>
</dbReference>
<keyword evidence="16" id="KW-1185">Reference proteome</keyword>
<dbReference type="SMART" id="SM01123">
    <property type="entry name" value="DBP10CT"/>
    <property type="match status" value="1"/>
</dbReference>
<comment type="catalytic activity">
    <reaction evidence="8">
        <text>ATP + H2O = ADP + phosphate + H(+)</text>
        <dbReference type="Rhea" id="RHEA:13065"/>
        <dbReference type="ChEBI" id="CHEBI:15377"/>
        <dbReference type="ChEBI" id="CHEBI:15378"/>
        <dbReference type="ChEBI" id="CHEBI:30616"/>
        <dbReference type="ChEBI" id="CHEBI:43474"/>
        <dbReference type="ChEBI" id="CHEBI:456216"/>
        <dbReference type="EC" id="3.6.4.13"/>
    </reaction>
</comment>
<feature type="domain" description="Helicase ATP-binding" evidence="12">
    <location>
        <begin position="36"/>
        <end position="208"/>
    </location>
</feature>
<evidence type="ECO:0000256" key="11">
    <source>
        <dbReference type="SAM" id="MobiDB-lite"/>
    </source>
</evidence>
<keyword evidence="5 10" id="KW-0347">Helicase</keyword>
<evidence type="ECO:0000259" key="12">
    <source>
        <dbReference type="PROSITE" id="PS51192"/>
    </source>
</evidence>
<dbReference type="Pfam" id="PF00271">
    <property type="entry name" value="Helicase_C"/>
    <property type="match status" value="1"/>
</dbReference>
<reference evidence="15 16" key="1">
    <citation type="journal article" date="2023" name="BMC Biol.">
        <title>The compact genome of the sponge Oopsacas minuta (Hexactinellida) is lacking key metazoan core genes.</title>
        <authorList>
            <person name="Santini S."/>
            <person name="Schenkelaars Q."/>
            <person name="Jourda C."/>
            <person name="Duchesne M."/>
            <person name="Belahbib H."/>
            <person name="Rocher C."/>
            <person name="Selva M."/>
            <person name="Riesgo A."/>
            <person name="Vervoort M."/>
            <person name="Leys S.P."/>
            <person name="Kodjabachian L."/>
            <person name="Le Bivic A."/>
            <person name="Borchiellini C."/>
            <person name="Claverie J.M."/>
            <person name="Renard E."/>
        </authorList>
    </citation>
    <scope>NUCLEOTIDE SEQUENCE [LARGE SCALE GENOMIC DNA]</scope>
    <source>
        <strain evidence="15">SPO-2</strain>
    </source>
</reference>
<dbReference type="InterPro" id="IPR014014">
    <property type="entry name" value="RNA_helicase_DEAD_Q_motif"/>
</dbReference>
<dbReference type="PANTHER" id="PTHR47959:SF8">
    <property type="entry name" value="RNA HELICASE"/>
    <property type="match status" value="1"/>
</dbReference>
<comment type="similarity">
    <text evidence="1">Belongs to the DEAD box helicase family. DDX54/DBP10 subfamily.</text>
</comment>
<dbReference type="InterPro" id="IPR050079">
    <property type="entry name" value="DEAD_box_RNA_helicase"/>
</dbReference>
<evidence type="ECO:0000256" key="7">
    <source>
        <dbReference type="ARBA" id="ARBA00022884"/>
    </source>
</evidence>
<evidence type="ECO:0000313" key="16">
    <source>
        <dbReference type="Proteomes" id="UP001165289"/>
    </source>
</evidence>
<evidence type="ECO:0000256" key="4">
    <source>
        <dbReference type="ARBA" id="ARBA00022801"/>
    </source>
</evidence>
<dbReference type="PANTHER" id="PTHR47959">
    <property type="entry name" value="ATP-DEPENDENT RNA HELICASE RHLE-RELATED"/>
    <property type="match status" value="1"/>
</dbReference>
<sequence>MPAKKGFEWLGLDEDILKGVRKKGYVTPTPIQKKAIPLVLDGRDVVAMARTGSGKTAAYLLPLFQHLLLHSDRIGIKGLILSPTRELAQQIWKFSKELGHFLPFKFALLTGGDKIEKHFSLIHSTPDVIIATPGRLLHLLVEMELKLETVSFVVLDEADRLFELGFSESLHEMFARIPRDKQLLLFSATLPEMVAEFATAKLNNPILIRLDLEHKLSPSLKLTNFLIRHEDKEAALLHLLRVIIPEDNLTAIFLPTRCHVEYFKDLLTEANLKCSYLYSSLDHTARKIQTALFFKKQTSYLLVTDIAARGIDIPWLDNVINFDLPPPKIFLHRVGRVARAGRLGNAYSFICLEELSYLFDLTLFLGYPLKSVDTTKEQNDVLYIGEVPNTVFYSEIDKIKSIKMNNSNIGVLEEAKDRAYKKYLQTKQLTNIESVRRGKEFIASNELQCHSLFGDKKSEDSVIEFQKALKNFRPSMTVFEIQNSKGKMRFRNSAQSKLSADFKGKEQNIRTDFKDNTFVNYEAKDSFVNEQLSVTRSIRNNILDMMGDEDNLTVRPKGSKWDRKRKRFVNADSESKAKKVKSESGQWINATYKTDNYKRWLEKNKVHSNDAHKFISRTDHKQRGKLSARQPLGKKGGKRKNIANKHKSGKKVKKFRK</sequence>
<dbReference type="Proteomes" id="UP001165289">
    <property type="component" value="Unassembled WGS sequence"/>
</dbReference>
<comment type="caution">
    <text evidence="15">The sequence shown here is derived from an EMBL/GenBank/DDBJ whole genome shotgun (WGS) entry which is preliminary data.</text>
</comment>
<keyword evidence="4 10" id="KW-0378">Hydrolase</keyword>
<dbReference type="EC" id="3.6.4.13" evidence="2"/>
<dbReference type="InterPro" id="IPR001650">
    <property type="entry name" value="Helicase_C-like"/>
</dbReference>
<evidence type="ECO:0000256" key="2">
    <source>
        <dbReference type="ARBA" id="ARBA00012552"/>
    </source>
</evidence>
<dbReference type="PROSITE" id="PS51194">
    <property type="entry name" value="HELICASE_CTER"/>
    <property type="match status" value="1"/>
</dbReference>
<feature type="region of interest" description="Disordered" evidence="11">
    <location>
        <begin position="609"/>
        <end position="657"/>
    </location>
</feature>
<gene>
    <name evidence="15" type="ORF">LOD99_6567</name>
</gene>
<feature type="domain" description="Helicase C-terminal" evidence="13">
    <location>
        <begin position="231"/>
        <end position="383"/>
    </location>
</feature>
<feature type="domain" description="DEAD-box RNA helicase Q" evidence="14">
    <location>
        <begin position="5"/>
        <end position="33"/>
    </location>
</feature>
<dbReference type="PROSITE" id="PS51192">
    <property type="entry name" value="HELICASE_ATP_BIND_1"/>
    <property type="match status" value="1"/>
</dbReference>
<evidence type="ECO:0000259" key="14">
    <source>
        <dbReference type="PROSITE" id="PS51195"/>
    </source>
</evidence>
<evidence type="ECO:0000256" key="6">
    <source>
        <dbReference type="ARBA" id="ARBA00022840"/>
    </source>
</evidence>
<dbReference type="GO" id="GO:0005730">
    <property type="term" value="C:nucleolus"/>
    <property type="evidence" value="ECO:0007669"/>
    <property type="project" value="UniProtKB-SubCell"/>
</dbReference>
<proteinExistence type="inferred from homology"/>
<dbReference type="Pfam" id="PF08147">
    <property type="entry name" value="DBP10CT"/>
    <property type="match status" value="1"/>
</dbReference>
<dbReference type="Gene3D" id="3.40.50.300">
    <property type="entry name" value="P-loop containing nucleotide triphosphate hydrolases"/>
    <property type="match status" value="2"/>
</dbReference>
<dbReference type="GO" id="GO:0005829">
    <property type="term" value="C:cytosol"/>
    <property type="evidence" value="ECO:0007669"/>
    <property type="project" value="TreeGrafter"/>
</dbReference>
<keyword evidence="7" id="KW-0694">RNA-binding</keyword>
<accession>A0AAV7JM58</accession>
<evidence type="ECO:0000256" key="10">
    <source>
        <dbReference type="RuleBase" id="RU000492"/>
    </source>
</evidence>
<dbReference type="InterPro" id="IPR000629">
    <property type="entry name" value="RNA-helicase_DEAD-box_CS"/>
</dbReference>
<evidence type="ECO:0000259" key="13">
    <source>
        <dbReference type="PROSITE" id="PS51194"/>
    </source>
</evidence>